<dbReference type="SMART" id="SM00895">
    <property type="entry name" value="FCD"/>
    <property type="match status" value="1"/>
</dbReference>
<dbReference type="SMART" id="SM00345">
    <property type="entry name" value="HTH_GNTR"/>
    <property type="match status" value="1"/>
</dbReference>
<evidence type="ECO:0000313" key="8">
    <source>
        <dbReference type="Proteomes" id="UP000198873"/>
    </source>
</evidence>
<sequence>MASYAGRGVHGHVVQHLGARIVGGSLAEGEILDIRAIGRELDVSLTAMREALKVLAGKGLIDARQKRGTFVRARSAWNLLDPDVIRWRTEGGDGEQLMRDLAEVRSIVEPAAAHRAALRRTEDDLAALEAALAAMARAGDDWSAAAEADASFHRALLAATGNEMIGRLDLLLEPGLRERDRLVHTHLTAADPVPSHRAVADAVRAGDAARAEAAMVRLLAEAAHDVDRVTPRLPAPAPADRELRTAGG</sequence>
<dbReference type="SUPFAM" id="SSF48008">
    <property type="entry name" value="GntR ligand-binding domain-like"/>
    <property type="match status" value="1"/>
</dbReference>
<keyword evidence="8" id="KW-1185">Reference proteome</keyword>
<feature type="domain" description="HTH gntR-type" evidence="6">
    <location>
        <begin position="7"/>
        <end position="74"/>
    </location>
</feature>
<feature type="region of interest" description="Disordered" evidence="5">
    <location>
        <begin position="229"/>
        <end position="248"/>
    </location>
</feature>
<dbReference type="CDD" id="cd07377">
    <property type="entry name" value="WHTH_GntR"/>
    <property type="match status" value="1"/>
</dbReference>
<evidence type="ECO:0000313" key="7">
    <source>
        <dbReference type="EMBL" id="SFS58593.1"/>
    </source>
</evidence>
<dbReference type="InterPro" id="IPR036390">
    <property type="entry name" value="WH_DNA-bd_sf"/>
</dbReference>
<reference evidence="8" key="1">
    <citation type="submission" date="2016-10" db="EMBL/GenBank/DDBJ databases">
        <authorList>
            <person name="Varghese N."/>
            <person name="Submissions S."/>
        </authorList>
    </citation>
    <scope>NUCLEOTIDE SEQUENCE [LARGE SCALE GENOMIC DNA]</scope>
    <source>
        <strain evidence="8">CGMCC 4.7047</strain>
    </source>
</reference>
<evidence type="ECO:0000256" key="1">
    <source>
        <dbReference type="ARBA" id="ARBA00023015"/>
    </source>
</evidence>
<dbReference type="InterPro" id="IPR036388">
    <property type="entry name" value="WH-like_DNA-bd_sf"/>
</dbReference>
<dbReference type="Gene3D" id="1.10.10.10">
    <property type="entry name" value="Winged helix-like DNA-binding domain superfamily/Winged helix DNA-binding domain"/>
    <property type="match status" value="1"/>
</dbReference>
<keyword evidence="4" id="KW-0175">Coiled coil</keyword>
<protein>
    <submittedName>
        <fullName evidence="7">DNA-binding transcriptional regulator, FadR family</fullName>
    </submittedName>
</protein>
<dbReference type="AlphaFoldDB" id="A0A1I6R1Q8"/>
<dbReference type="STRING" id="1176198.SAMN05444716_102650"/>
<dbReference type="EMBL" id="FPAB01000002">
    <property type="protein sequence ID" value="SFS58593.1"/>
    <property type="molecule type" value="Genomic_DNA"/>
</dbReference>
<evidence type="ECO:0000256" key="5">
    <source>
        <dbReference type="SAM" id="MobiDB-lite"/>
    </source>
</evidence>
<dbReference type="GO" id="GO:0003677">
    <property type="term" value="F:DNA binding"/>
    <property type="evidence" value="ECO:0007669"/>
    <property type="project" value="UniProtKB-KW"/>
</dbReference>
<feature type="compositionally biased region" description="Basic and acidic residues" evidence="5">
    <location>
        <begin position="239"/>
        <end position="248"/>
    </location>
</feature>
<dbReference type="GO" id="GO:0003700">
    <property type="term" value="F:DNA-binding transcription factor activity"/>
    <property type="evidence" value="ECO:0007669"/>
    <property type="project" value="InterPro"/>
</dbReference>
<name>A0A1I6R1Q8_9ACTN</name>
<dbReference type="InterPro" id="IPR008920">
    <property type="entry name" value="TF_FadR/GntR_C"/>
</dbReference>
<dbReference type="SUPFAM" id="SSF46785">
    <property type="entry name" value="Winged helix' DNA-binding domain"/>
    <property type="match status" value="1"/>
</dbReference>
<dbReference type="InterPro" id="IPR011711">
    <property type="entry name" value="GntR_C"/>
</dbReference>
<dbReference type="PANTHER" id="PTHR43537">
    <property type="entry name" value="TRANSCRIPTIONAL REGULATOR, GNTR FAMILY"/>
    <property type="match status" value="1"/>
</dbReference>
<evidence type="ECO:0000259" key="6">
    <source>
        <dbReference type="PROSITE" id="PS50949"/>
    </source>
</evidence>
<dbReference type="Proteomes" id="UP000198873">
    <property type="component" value="Unassembled WGS sequence"/>
</dbReference>
<keyword evidence="2 7" id="KW-0238">DNA-binding</keyword>
<dbReference type="PANTHER" id="PTHR43537:SF44">
    <property type="entry name" value="GNTR FAMILY REGULATORY PROTEIN"/>
    <property type="match status" value="1"/>
</dbReference>
<dbReference type="Gene3D" id="1.20.120.530">
    <property type="entry name" value="GntR ligand-binding domain-like"/>
    <property type="match status" value="1"/>
</dbReference>
<keyword evidence="1" id="KW-0805">Transcription regulation</keyword>
<gene>
    <name evidence="7" type="ORF">SAMN05444716_102650</name>
</gene>
<evidence type="ECO:0000256" key="3">
    <source>
        <dbReference type="ARBA" id="ARBA00023163"/>
    </source>
</evidence>
<dbReference type="PROSITE" id="PS50949">
    <property type="entry name" value="HTH_GNTR"/>
    <property type="match status" value="1"/>
</dbReference>
<organism evidence="7 8">
    <name type="scientific">Streptomyces harbinensis</name>
    <dbReference type="NCBI Taxonomy" id="1176198"/>
    <lineage>
        <taxon>Bacteria</taxon>
        <taxon>Bacillati</taxon>
        <taxon>Actinomycetota</taxon>
        <taxon>Actinomycetes</taxon>
        <taxon>Kitasatosporales</taxon>
        <taxon>Streptomycetaceae</taxon>
        <taxon>Streptomyces</taxon>
    </lineage>
</organism>
<dbReference type="Pfam" id="PF07729">
    <property type="entry name" value="FCD"/>
    <property type="match status" value="1"/>
</dbReference>
<evidence type="ECO:0000256" key="4">
    <source>
        <dbReference type="SAM" id="Coils"/>
    </source>
</evidence>
<feature type="coiled-coil region" evidence="4">
    <location>
        <begin position="111"/>
        <end position="138"/>
    </location>
</feature>
<dbReference type="InterPro" id="IPR000524">
    <property type="entry name" value="Tscrpt_reg_HTH_GntR"/>
</dbReference>
<evidence type="ECO:0000256" key="2">
    <source>
        <dbReference type="ARBA" id="ARBA00023125"/>
    </source>
</evidence>
<accession>A0A1I6R1Q8</accession>
<dbReference type="Pfam" id="PF00392">
    <property type="entry name" value="GntR"/>
    <property type="match status" value="1"/>
</dbReference>
<keyword evidence="3" id="KW-0804">Transcription</keyword>
<proteinExistence type="predicted"/>
<dbReference type="RefSeq" id="WP_093842530.1">
    <property type="nucleotide sequence ID" value="NZ_FPAB01000002.1"/>
</dbReference>